<dbReference type="Pfam" id="PF09383">
    <property type="entry name" value="NIL"/>
    <property type="match status" value="1"/>
</dbReference>
<organism evidence="10 11">
    <name type="scientific">Lachnoanaerobaculum saburreum</name>
    <dbReference type="NCBI Taxonomy" id="467210"/>
    <lineage>
        <taxon>Bacteria</taxon>
        <taxon>Bacillati</taxon>
        <taxon>Bacillota</taxon>
        <taxon>Clostridia</taxon>
        <taxon>Lachnospirales</taxon>
        <taxon>Lachnospiraceae</taxon>
        <taxon>Lachnoanaerobaculum</taxon>
    </lineage>
</organism>
<dbReference type="SUPFAM" id="SSF55021">
    <property type="entry name" value="ACT-like"/>
    <property type="match status" value="1"/>
</dbReference>
<dbReference type="InterPro" id="IPR017871">
    <property type="entry name" value="ABC_transporter-like_CS"/>
</dbReference>
<evidence type="ECO:0000256" key="2">
    <source>
        <dbReference type="ARBA" id="ARBA00022448"/>
    </source>
</evidence>
<keyword evidence="8" id="KW-0472">Membrane</keyword>
<dbReference type="PANTHER" id="PTHR43166:SF30">
    <property type="entry name" value="METHIONINE IMPORT ATP-BINDING PROTEIN METN"/>
    <property type="match status" value="1"/>
</dbReference>
<dbReference type="RefSeq" id="WP_060931097.1">
    <property type="nucleotide sequence ID" value="NZ_KQ959819.1"/>
</dbReference>
<accession>A0A133ZQP5</accession>
<dbReference type="InterPro" id="IPR003439">
    <property type="entry name" value="ABC_transporter-like_ATP-bd"/>
</dbReference>
<evidence type="ECO:0000256" key="4">
    <source>
        <dbReference type="ARBA" id="ARBA00022741"/>
    </source>
</evidence>
<dbReference type="FunFam" id="3.40.50.300:FF:000056">
    <property type="entry name" value="Cell division ATP-binding protein FtsE"/>
    <property type="match status" value="1"/>
</dbReference>
<protein>
    <submittedName>
        <fullName evidence="10">ABC transporter, ATP-binding protein</fullName>
    </submittedName>
</protein>
<evidence type="ECO:0000256" key="7">
    <source>
        <dbReference type="ARBA" id="ARBA00022970"/>
    </source>
</evidence>
<dbReference type="GO" id="GO:0006865">
    <property type="term" value="P:amino acid transport"/>
    <property type="evidence" value="ECO:0007669"/>
    <property type="project" value="UniProtKB-KW"/>
</dbReference>
<dbReference type="PROSITE" id="PS50893">
    <property type="entry name" value="ABC_TRANSPORTER_2"/>
    <property type="match status" value="1"/>
</dbReference>
<dbReference type="Proteomes" id="UP000070394">
    <property type="component" value="Unassembled WGS sequence"/>
</dbReference>
<evidence type="ECO:0000256" key="1">
    <source>
        <dbReference type="ARBA" id="ARBA00005417"/>
    </source>
</evidence>
<dbReference type="InterPro" id="IPR050086">
    <property type="entry name" value="MetN_ABC_transporter-like"/>
</dbReference>
<reference evidence="11" key="1">
    <citation type="submission" date="2016-01" db="EMBL/GenBank/DDBJ databases">
        <authorList>
            <person name="Mitreva M."/>
            <person name="Pepin K.H."/>
            <person name="Mihindukulasuriya K.A."/>
            <person name="Fulton R."/>
            <person name="Fronick C."/>
            <person name="O'Laughlin M."/>
            <person name="Miner T."/>
            <person name="Herter B."/>
            <person name="Rosa B.A."/>
            <person name="Cordes M."/>
            <person name="Tomlinson C."/>
            <person name="Wollam A."/>
            <person name="Palsikar V.B."/>
            <person name="Mardis E.R."/>
            <person name="Wilson R.K."/>
        </authorList>
    </citation>
    <scope>NUCLEOTIDE SEQUENCE [LARGE SCALE GENOMIC DNA]</scope>
    <source>
        <strain evidence="11">DNF00896</strain>
    </source>
</reference>
<dbReference type="SUPFAM" id="SSF52540">
    <property type="entry name" value="P-loop containing nucleoside triphosphate hydrolases"/>
    <property type="match status" value="1"/>
</dbReference>
<dbReference type="SMART" id="SM00930">
    <property type="entry name" value="NIL"/>
    <property type="match status" value="1"/>
</dbReference>
<evidence type="ECO:0000259" key="9">
    <source>
        <dbReference type="PROSITE" id="PS50893"/>
    </source>
</evidence>
<dbReference type="OrthoDB" id="9804199at2"/>
<dbReference type="Gene3D" id="3.30.70.260">
    <property type="match status" value="1"/>
</dbReference>
<sequence>MIELKNITKTFSEGNISVHAVKDVSLVIDKGEIFGIIGFSGAGKSTLVRCINLLERPDAGKVFVDGKDLTALKARDLRSARKKIGMIFQHFNLMPSRTVAGNVEYSLFGSGLSKEAKRKKVRELLSLVDIADKENAYPSQLSGGQKQRVAIARALANDPKVLLCDEATSALDPQTTASILDLLQSLNKKLGLTVVVITHEMAVVKQICDRVAVMEDGNVVEEGDVFSIFANPKHQITKDFIKTTSNLQKIEGLIASGSDVAKLKPGEVILRLSYKKANTSEALISEVSRKFNIDLNIIYADVEIVKDAPIGGTVAIVSGEKSDIDAAIKYLQDKEVGVEVIKDERNIAHSLTKCIG</sequence>
<keyword evidence="4" id="KW-0547">Nucleotide-binding</keyword>
<gene>
    <name evidence="10" type="ORF">HMPREF1866_01307</name>
</gene>
<dbReference type="AlphaFoldDB" id="A0A133ZQP5"/>
<dbReference type="Gene3D" id="3.40.50.300">
    <property type="entry name" value="P-loop containing nucleotide triphosphate hydrolases"/>
    <property type="match status" value="1"/>
</dbReference>
<dbReference type="GO" id="GO:0005886">
    <property type="term" value="C:plasma membrane"/>
    <property type="evidence" value="ECO:0007669"/>
    <property type="project" value="UniProtKB-ARBA"/>
</dbReference>
<dbReference type="GO" id="GO:0005524">
    <property type="term" value="F:ATP binding"/>
    <property type="evidence" value="ECO:0007669"/>
    <property type="project" value="UniProtKB-KW"/>
</dbReference>
<evidence type="ECO:0000256" key="8">
    <source>
        <dbReference type="ARBA" id="ARBA00023136"/>
    </source>
</evidence>
<evidence type="ECO:0000313" key="11">
    <source>
        <dbReference type="Proteomes" id="UP000070394"/>
    </source>
</evidence>
<keyword evidence="11" id="KW-1185">Reference proteome</keyword>
<evidence type="ECO:0000256" key="3">
    <source>
        <dbReference type="ARBA" id="ARBA00022475"/>
    </source>
</evidence>
<proteinExistence type="inferred from homology"/>
<keyword evidence="3" id="KW-1003">Cell membrane</keyword>
<dbReference type="InterPro" id="IPR041701">
    <property type="entry name" value="MetN_ABC"/>
</dbReference>
<dbReference type="InterPro" id="IPR018449">
    <property type="entry name" value="NIL_domain"/>
</dbReference>
<dbReference type="GO" id="GO:0016887">
    <property type="term" value="F:ATP hydrolysis activity"/>
    <property type="evidence" value="ECO:0007669"/>
    <property type="project" value="InterPro"/>
</dbReference>
<dbReference type="SMART" id="SM00382">
    <property type="entry name" value="AAA"/>
    <property type="match status" value="1"/>
</dbReference>
<keyword evidence="7" id="KW-0029">Amino-acid transport</keyword>
<name>A0A133ZQP5_9FIRM</name>
<feature type="domain" description="ABC transporter" evidence="9">
    <location>
        <begin position="2"/>
        <end position="241"/>
    </location>
</feature>
<comment type="caution">
    <text evidence="10">The sequence shown here is derived from an EMBL/GenBank/DDBJ whole genome shotgun (WGS) entry which is preliminary data.</text>
</comment>
<keyword evidence="2" id="KW-0813">Transport</keyword>
<dbReference type="InterPro" id="IPR003593">
    <property type="entry name" value="AAA+_ATPase"/>
</dbReference>
<evidence type="ECO:0000256" key="6">
    <source>
        <dbReference type="ARBA" id="ARBA00022967"/>
    </source>
</evidence>
<evidence type="ECO:0000256" key="5">
    <source>
        <dbReference type="ARBA" id="ARBA00022840"/>
    </source>
</evidence>
<dbReference type="PROSITE" id="PS00211">
    <property type="entry name" value="ABC_TRANSPORTER_1"/>
    <property type="match status" value="1"/>
</dbReference>
<dbReference type="PATRIC" id="fig|467210.3.peg.1298"/>
<dbReference type="CDD" id="cd03258">
    <property type="entry name" value="ABC_MetN_methionine_transporter"/>
    <property type="match status" value="1"/>
</dbReference>
<dbReference type="Pfam" id="PF00005">
    <property type="entry name" value="ABC_tran"/>
    <property type="match status" value="1"/>
</dbReference>
<evidence type="ECO:0000313" key="10">
    <source>
        <dbReference type="EMBL" id="KXB57799.1"/>
    </source>
</evidence>
<comment type="similarity">
    <text evidence="1">Belongs to the ABC transporter superfamily.</text>
</comment>
<dbReference type="EMBL" id="LSDA01000075">
    <property type="protein sequence ID" value="KXB57799.1"/>
    <property type="molecule type" value="Genomic_DNA"/>
</dbReference>
<dbReference type="PANTHER" id="PTHR43166">
    <property type="entry name" value="AMINO ACID IMPORT ATP-BINDING PROTEIN"/>
    <property type="match status" value="1"/>
</dbReference>
<dbReference type="InterPro" id="IPR027417">
    <property type="entry name" value="P-loop_NTPase"/>
</dbReference>
<dbReference type="STRING" id="467210.HMPREF1866_01307"/>
<keyword evidence="5 10" id="KW-0067">ATP-binding</keyword>
<keyword evidence="6" id="KW-1278">Translocase</keyword>
<dbReference type="InterPro" id="IPR045865">
    <property type="entry name" value="ACT-like_dom_sf"/>
</dbReference>